<gene>
    <name evidence="2" type="ORF">FD755_012830</name>
</gene>
<protein>
    <submittedName>
        <fullName evidence="2">Uncharacterized protein</fullName>
    </submittedName>
</protein>
<dbReference type="GO" id="GO:0000338">
    <property type="term" value="P:protein deneddylation"/>
    <property type="evidence" value="ECO:0007669"/>
    <property type="project" value="InterPro"/>
</dbReference>
<proteinExistence type="predicted"/>
<dbReference type="GO" id="GO:0010387">
    <property type="term" value="P:COP9 signalosome assembly"/>
    <property type="evidence" value="ECO:0007669"/>
    <property type="project" value="InterPro"/>
</dbReference>
<evidence type="ECO:0000313" key="2">
    <source>
        <dbReference type="EMBL" id="KAB0376187.1"/>
    </source>
</evidence>
<sequence length="131" mass="15346">MPMAVMAASSFSFRKLLDQWENQELEAPGETVTPPVYGQLLNLYLLHNNMKNAGYFFKKGYYIIWQRDFPRIYFTIKAHKWSEMIQPIMEVLRDATWRRAFSLANSTTRMVIPKKPLPTPVPPIPNERQLA</sequence>
<dbReference type="Proteomes" id="UP000326062">
    <property type="component" value="Chromosome 6"/>
</dbReference>
<dbReference type="InterPro" id="IPR033205">
    <property type="entry name" value="COP9_CSN8"/>
</dbReference>
<comment type="caution">
    <text evidence="2">The sequence shown here is derived from an EMBL/GenBank/DDBJ whole genome shotgun (WGS) entry which is preliminary data.</text>
</comment>
<evidence type="ECO:0000313" key="3">
    <source>
        <dbReference type="Proteomes" id="UP000326062"/>
    </source>
</evidence>
<dbReference type="AlphaFoldDB" id="A0A5N3XQH4"/>
<evidence type="ECO:0000256" key="1">
    <source>
        <dbReference type="ARBA" id="ARBA00022490"/>
    </source>
</evidence>
<dbReference type="PANTHER" id="PTHR13339">
    <property type="entry name" value="COP9 SIGNALOSOME COMPLEX SUBUNIT 8"/>
    <property type="match status" value="1"/>
</dbReference>
<keyword evidence="1" id="KW-0963">Cytoplasm</keyword>
<dbReference type="PANTHER" id="PTHR13339:SF0">
    <property type="entry name" value="COP9 SIGNALOSOME COMPLEX SUBUNIT 8"/>
    <property type="match status" value="1"/>
</dbReference>
<reference evidence="2 3" key="1">
    <citation type="submission" date="2019-06" db="EMBL/GenBank/DDBJ databases">
        <title>Discovery of a novel chromosome fission-fusion reversal in muntjac.</title>
        <authorList>
            <person name="Mudd A.B."/>
            <person name="Bredeson J.V."/>
            <person name="Baum R."/>
            <person name="Hockemeyer D."/>
            <person name="Rokhsar D.S."/>
        </authorList>
    </citation>
    <scope>NUCLEOTIDE SEQUENCE [LARGE SCALE GENOMIC DNA]</scope>
    <source>
        <strain evidence="2">UCam_UCB_Mr</strain>
        <tissue evidence="2">Fibroblast cell line</tissue>
    </source>
</reference>
<dbReference type="GO" id="GO:0008180">
    <property type="term" value="C:COP9 signalosome"/>
    <property type="evidence" value="ECO:0007669"/>
    <property type="project" value="InterPro"/>
</dbReference>
<organism evidence="2 3">
    <name type="scientific">Muntiacus reevesi</name>
    <name type="common">Reeves' muntjac</name>
    <name type="synonym">Cervus reevesi</name>
    <dbReference type="NCBI Taxonomy" id="9886"/>
    <lineage>
        <taxon>Eukaryota</taxon>
        <taxon>Metazoa</taxon>
        <taxon>Chordata</taxon>
        <taxon>Craniata</taxon>
        <taxon>Vertebrata</taxon>
        <taxon>Euteleostomi</taxon>
        <taxon>Mammalia</taxon>
        <taxon>Eutheria</taxon>
        <taxon>Laurasiatheria</taxon>
        <taxon>Artiodactyla</taxon>
        <taxon>Ruminantia</taxon>
        <taxon>Pecora</taxon>
        <taxon>Cervidae</taxon>
        <taxon>Muntiacinae</taxon>
        <taxon>Muntiacus</taxon>
    </lineage>
</organism>
<dbReference type="EMBL" id="VCEB01000006">
    <property type="protein sequence ID" value="KAB0376187.1"/>
    <property type="molecule type" value="Genomic_DNA"/>
</dbReference>
<name>A0A5N3XQH4_MUNRE</name>
<accession>A0A5N3XQH4</accession>
<keyword evidence="3" id="KW-1185">Reference proteome</keyword>